<dbReference type="AlphaFoldDB" id="A0A517T8Q0"/>
<dbReference type="EMBL" id="CP036316">
    <property type="protein sequence ID" value="QDT64762.1"/>
    <property type="molecule type" value="Genomic_DNA"/>
</dbReference>
<evidence type="ECO:0000313" key="3">
    <source>
        <dbReference type="Proteomes" id="UP000319976"/>
    </source>
</evidence>
<feature type="region of interest" description="Disordered" evidence="1">
    <location>
        <begin position="294"/>
        <end position="315"/>
    </location>
</feature>
<name>A0A517T8Q0_9PLAN</name>
<dbReference type="Proteomes" id="UP000319976">
    <property type="component" value="Chromosome"/>
</dbReference>
<gene>
    <name evidence="2" type="ORF">V22_20030</name>
</gene>
<keyword evidence="3" id="KW-1185">Reference proteome</keyword>
<evidence type="ECO:0000313" key="2">
    <source>
        <dbReference type="EMBL" id="QDT64762.1"/>
    </source>
</evidence>
<evidence type="ECO:0000256" key="1">
    <source>
        <dbReference type="SAM" id="MobiDB-lite"/>
    </source>
</evidence>
<accession>A0A517T8Q0</accession>
<sequence>MIDAYGATITATHRVTNNFFDRTYYTSTLNGTFSASGPTYTGNAEIGLQTKGDLTEDQSLLSEQVYTDEYGQEHSFTREKTLTTTENADIISSQAYVFSNGVWSSTGTSDSEKTTSTVVYNHMYDVRSPDSYNYGYPYIYVDDYDLTVTKTITVDTSIGQNSEHFNYTETDDFFREIGDPNDHSNITEYDRLKDIARYEQQYDGITGATIVLQNEYTIIQEPEPGNSYEYTQPLSSQQIQSVLQETPATLFSTTPDPLANPDNISPTTYTWIQTVALATFDVSDLPEGVELSTEIDVSSNDGGNGPSGSSYNGGPLENPTWEGIIAFGQYWWDTGEAVGDWLTEGRPENSSAWPGGWLNPGNAQRWLYTGDAFAAYEVFNDALIGAGEGLPAIGFEVTVEITYELTFLNSYLPENLVPEVGLGFGYQVVYDWGNQVDVYYFSGPAIAMDFNRQSASANVGFGVIVIQDLPYGDTGALEGFSYNLDVSHNKKGIGAYYGYTVNNDGVFIPDLDKPKIFSVGLDLGTPGDPVGGLSGSIDLSRTFHAGSFTW</sequence>
<organism evidence="2 3">
    <name type="scientific">Calycomorphotria hydatis</name>
    <dbReference type="NCBI Taxonomy" id="2528027"/>
    <lineage>
        <taxon>Bacteria</taxon>
        <taxon>Pseudomonadati</taxon>
        <taxon>Planctomycetota</taxon>
        <taxon>Planctomycetia</taxon>
        <taxon>Planctomycetales</taxon>
        <taxon>Planctomycetaceae</taxon>
        <taxon>Calycomorphotria</taxon>
    </lineage>
</organism>
<dbReference type="KEGG" id="chya:V22_20030"/>
<dbReference type="RefSeq" id="WP_145262196.1">
    <property type="nucleotide sequence ID" value="NZ_CP036316.1"/>
</dbReference>
<proteinExistence type="predicted"/>
<reference evidence="2 3" key="1">
    <citation type="submission" date="2019-02" db="EMBL/GenBank/DDBJ databases">
        <title>Deep-cultivation of Planctomycetes and their phenomic and genomic characterization uncovers novel biology.</title>
        <authorList>
            <person name="Wiegand S."/>
            <person name="Jogler M."/>
            <person name="Boedeker C."/>
            <person name="Pinto D."/>
            <person name="Vollmers J."/>
            <person name="Rivas-Marin E."/>
            <person name="Kohn T."/>
            <person name="Peeters S.H."/>
            <person name="Heuer A."/>
            <person name="Rast P."/>
            <person name="Oberbeckmann S."/>
            <person name="Bunk B."/>
            <person name="Jeske O."/>
            <person name="Meyerdierks A."/>
            <person name="Storesund J.E."/>
            <person name="Kallscheuer N."/>
            <person name="Luecker S."/>
            <person name="Lage O.M."/>
            <person name="Pohl T."/>
            <person name="Merkel B.J."/>
            <person name="Hornburger P."/>
            <person name="Mueller R.-W."/>
            <person name="Bruemmer F."/>
            <person name="Labrenz M."/>
            <person name="Spormann A.M."/>
            <person name="Op den Camp H."/>
            <person name="Overmann J."/>
            <person name="Amann R."/>
            <person name="Jetten M.S.M."/>
            <person name="Mascher T."/>
            <person name="Medema M.H."/>
            <person name="Devos D.P."/>
            <person name="Kaster A.-K."/>
            <person name="Ovreas L."/>
            <person name="Rohde M."/>
            <person name="Galperin M.Y."/>
            <person name="Jogler C."/>
        </authorList>
    </citation>
    <scope>NUCLEOTIDE SEQUENCE [LARGE SCALE GENOMIC DNA]</scope>
    <source>
        <strain evidence="2 3">V22</strain>
    </source>
</reference>
<protein>
    <submittedName>
        <fullName evidence="2">Uncharacterized protein</fullName>
    </submittedName>
</protein>